<dbReference type="OrthoDB" id="26094at2759"/>
<evidence type="ECO:0000256" key="4">
    <source>
        <dbReference type="ARBA" id="ARBA00023015"/>
    </source>
</evidence>
<comment type="caution">
    <text evidence="11">The sequence shown here is derived from an EMBL/GenBank/DDBJ whole genome shotgun (WGS) entry which is preliminary data.</text>
</comment>
<dbReference type="FunFam" id="1.10.10.10:FF:000035">
    <property type="entry name" value="General transcription factor IIF subunit 2"/>
    <property type="match status" value="1"/>
</dbReference>
<evidence type="ECO:0000313" key="11">
    <source>
        <dbReference type="EMBL" id="OAF65365.1"/>
    </source>
</evidence>
<dbReference type="Pfam" id="PF17683">
    <property type="entry name" value="TFIIF_beta_N"/>
    <property type="match status" value="1"/>
</dbReference>
<evidence type="ECO:0000256" key="8">
    <source>
        <dbReference type="ARBA" id="ARBA00033388"/>
    </source>
</evidence>
<evidence type="ECO:0000256" key="2">
    <source>
        <dbReference type="ARBA" id="ARBA00009543"/>
    </source>
</evidence>
<name>A0A177ATQ2_9BILA</name>
<dbReference type="SUPFAM" id="SSF46785">
    <property type="entry name" value="Winged helix' DNA-binding domain"/>
    <property type="match status" value="1"/>
</dbReference>
<dbReference type="Pfam" id="PF02270">
    <property type="entry name" value="TFIIF_beta"/>
    <property type="match status" value="1"/>
</dbReference>
<keyword evidence="4" id="KW-0805">Transcription regulation</keyword>
<comment type="subcellular location">
    <subcellularLocation>
        <location evidence="1">Nucleus</location>
    </subcellularLocation>
</comment>
<keyword evidence="5" id="KW-0238">DNA-binding</keyword>
<evidence type="ECO:0000256" key="7">
    <source>
        <dbReference type="ARBA" id="ARBA00023242"/>
    </source>
</evidence>
<evidence type="ECO:0000256" key="6">
    <source>
        <dbReference type="ARBA" id="ARBA00023163"/>
    </source>
</evidence>
<dbReference type="Gene3D" id="1.10.10.10">
    <property type="entry name" value="Winged helix-like DNA-binding domain superfamily/Winged helix DNA-binding domain"/>
    <property type="match status" value="1"/>
</dbReference>
<keyword evidence="6" id="KW-0804">Transcription</keyword>
<keyword evidence="7" id="KW-0539">Nucleus</keyword>
<dbReference type="InterPro" id="IPR036388">
    <property type="entry name" value="WH-like_DNA-bd_sf"/>
</dbReference>
<dbReference type="InterPro" id="IPR040504">
    <property type="entry name" value="TFIIF_beta_N"/>
</dbReference>
<evidence type="ECO:0000259" key="10">
    <source>
        <dbReference type="Pfam" id="PF17683"/>
    </source>
</evidence>
<protein>
    <recommendedName>
        <fullName evidence="3">General transcription factor IIF subunit 2</fullName>
    </recommendedName>
    <alternativeName>
        <fullName evidence="8">Transcription initiation factor IIF subunit beta</fullName>
    </alternativeName>
</protein>
<dbReference type="SUPFAM" id="SSF50916">
    <property type="entry name" value="Rap30/74 interaction domains"/>
    <property type="match status" value="1"/>
</dbReference>
<evidence type="ECO:0000313" key="12">
    <source>
        <dbReference type="Proteomes" id="UP000078046"/>
    </source>
</evidence>
<dbReference type="InterPro" id="IPR040450">
    <property type="entry name" value="TFIIF_beta_HTH"/>
</dbReference>
<reference evidence="11 12" key="1">
    <citation type="submission" date="2016-04" db="EMBL/GenBank/DDBJ databases">
        <title>The genome of Intoshia linei affirms orthonectids as highly simplified spiralians.</title>
        <authorList>
            <person name="Mikhailov K.V."/>
            <person name="Slusarev G.S."/>
            <person name="Nikitin M.A."/>
            <person name="Logacheva M.D."/>
            <person name="Penin A."/>
            <person name="Aleoshin V."/>
            <person name="Panchin Y.V."/>
        </authorList>
    </citation>
    <scope>NUCLEOTIDE SEQUENCE [LARGE SCALE GENOMIC DNA]</scope>
    <source>
        <strain evidence="11">Intl2013</strain>
        <tissue evidence="11">Whole animal</tissue>
    </source>
</reference>
<dbReference type="PANTHER" id="PTHR10445">
    <property type="entry name" value="GENERAL TRANSCRIPTION FACTOR IIF SUBUNIT 2"/>
    <property type="match status" value="1"/>
</dbReference>
<feature type="domain" description="TFIIF beta subunit HTH" evidence="9">
    <location>
        <begin position="156"/>
        <end position="218"/>
    </location>
</feature>
<dbReference type="InterPro" id="IPR036390">
    <property type="entry name" value="WH_DNA-bd_sf"/>
</dbReference>
<dbReference type="GO" id="GO:0006367">
    <property type="term" value="P:transcription initiation at RNA polymerase II promoter"/>
    <property type="evidence" value="ECO:0007669"/>
    <property type="project" value="InterPro"/>
</dbReference>
<dbReference type="GO" id="GO:0005674">
    <property type="term" value="C:transcription factor TFIIF complex"/>
    <property type="evidence" value="ECO:0007669"/>
    <property type="project" value="InterPro"/>
</dbReference>
<proteinExistence type="inferred from homology"/>
<sequence>MDNNFFEAKLNTNQLWLVKIPNYIADAWNNSESDHVGDIEIENQNIKLKLSPHLDNNTYPMDYKVKVSSVSEQYLMSEKIDGDVREIKGEIIKRAECEPQDDEKYMKIKQLKFNLANKPKGTIIQLDRAVNSFKPMSKFGPNKIKKNVFECDKVYLNRNQVRDTLFGAFEKHQYYTLKELVSVSKQPVTIVKSVLQEIGLYSKGVANRYKWELKPEYRHYENS</sequence>
<gene>
    <name evidence="11" type="ORF">A3Q56_06932</name>
</gene>
<evidence type="ECO:0000256" key="5">
    <source>
        <dbReference type="ARBA" id="ARBA00023125"/>
    </source>
</evidence>
<dbReference type="EMBL" id="LWCA01001327">
    <property type="protein sequence ID" value="OAF65365.1"/>
    <property type="molecule type" value="Genomic_DNA"/>
</dbReference>
<evidence type="ECO:0000259" key="9">
    <source>
        <dbReference type="Pfam" id="PF02270"/>
    </source>
</evidence>
<feature type="domain" description="TFIIF beta subunit N-terminal" evidence="10">
    <location>
        <begin position="13"/>
        <end position="91"/>
    </location>
</feature>
<dbReference type="AlphaFoldDB" id="A0A177ATQ2"/>
<dbReference type="PANTHER" id="PTHR10445:SF0">
    <property type="entry name" value="GENERAL TRANSCRIPTION FACTOR IIF SUBUNIT 2"/>
    <property type="match status" value="1"/>
</dbReference>
<accession>A0A177ATQ2</accession>
<evidence type="ECO:0000256" key="3">
    <source>
        <dbReference type="ARBA" id="ARBA00020815"/>
    </source>
</evidence>
<dbReference type="GO" id="GO:0003677">
    <property type="term" value="F:DNA binding"/>
    <property type="evidence" value="ECO:0007669"/>
    <property type="project" value="UniProtKB-KW"/>
</dbReference>
<dbReference type="InterPro" id="IPR003196">
    <property type="entry name" value="TFIIF_beta"/>
</dbReference>
<evidence type="ECO:0000256" key="1">
    <source>
        <dbReference type="ARBA" id="ARBA00004123"/>
    </source>
</evidence>
<comment type="similarity">
    <text evidence="2">Belongs to the TFIIF beta subunit family.</text>
</comment>
<organism evidence="11 12">
    <name type="scientific">Intoshia linei</name>
    <dbReference type="NCBI Taxonomy" id="1819745"/>
    <lineage>
        <taxon>Eukaryota</taxon>
        <taxon>Metazoa</taxon>
        <taxon>Spiralia</taxon>
        <taxon>Lophotrochozoa</taxon>
        <taxon>Mesozoa</taxon>
        <taxon>Orthonectida</taxon>
        <taxon>Rhopaluridae</taxon>
        <taxon>Intoshia</taxon>
    </lineage>
</organism>
<dbReference type="Proteomes" id="UP000078046">
    <property type="component" value="Unassembled WGS sequence"/>
</dbReference>
<keyword evidence="12" id="KW-1185">Reference proteome</keyword>
<dbReference type="GO" id="GO:0006368">
    <property type="term" value="P:transcription elongation by RNA polymerase II"/>
    <property type="evidence" value="ECO:0007669"/>
    <property type="project" value="UniProtKB-ARBA"/>
</dbReference>
<dbReference type="InterPro" id="IPR011039">
    <property type="entry name" value="TFIIF_interaction"/>
</dbReference>